<proteinExistence type="predicted"/>
<reference evidence="2" key="1">
    <citation type="submission" date="2020-05" db="EMBL/GenBank/DDBJ databases">
        <authorList>
            <person name="Chiriac C."/>
            <person name="Salcher M."/>
            <person name="Ghai R."/>
            <person name="Kavagutti S V."/>
        </authorList>
    </citation>
    <scope>NUCLEOTIDE SEQUENCE</scope>
</reference>
<gene>
    <name evidence="2" type="ORF">UFOVP1185_11</name>
    <name evidence="1" type="ORF">UFOVP461_29</name>
</gene>
<protein>
    <submittedName>
        <fullName evidence="2">Uncharacterized protein</fullName>
    </submittedName>
</protein>
<evidence type="ECO:0000313" key="1">
    <source>
        <dbReference type="EMBL" id="CAB4144383.1"/>
    </source>
</evidence>
<evidence type="ECO:0000313" key="2">
    <source>
        <dbReference type="EMBL" id="CAB4189233.1"/>
    </source>
</evidence>
<dbReference type="EMBL" id="LR796425">
    <property type="protein sequence ID" value="CAB4144383.1"/>
    <property type="molecule type" value="Genomic_DNA"/>
</dbReference>
<dbReference type="EMBL" id="LR797133">
    <property type="protein sequence ID" value="CAB4189233.1"/>
    <property type="molecule type" value="Genomic_DNA"/>
</dbReference>
<sequence>MKELEILAAQAGYRVQDCLQIEGVWTVILDDEDGEFSATGATAQEAIEKMVQRLVTTLNGVGH</sequence>
<organism evidence="2">
    <name type="scientific">uncultured Caudovirales phage</name>
    <dbReference type="NCBI Taxonomy" id="2100421"/>
    <lineage>
        <taxon>Viruses</taxon>
        <taxon>Duplodnaviria</taxon>
        <taxon>Heunggongvirae</taxon>
        <taxon>Uroviricota</taxon>
        <taxon>Caudoviricetes</taxon>
        <taxon>Peduoviridae</taxon>
        <taxon>Maltschvirus</taxon>
        <taxon>Maltschvirus maltsch</taxon>
    </lineage>
</organism>
<name>A0A6J5QXP2_9CAUD</name>
<accession>A0A6J5QXP2</accession>